<evidence type="ECO:0000313" key="3">
    <source>
        <dbReference type="Proteomes" id="UP000064967"/>
    </source>
</evidence>
<gene>
    <name evidence="2" type="ORF">AKJ09_03131</name>
</gene>
<dbReference type="STRING" id="1391654.AKJ09_03131"/>
<organism evidence="2 3">
    <name type="scientific">Labilithrix luteola</name>
    <dbReference type="NCBI Taxonomy" id="1391654"/>
    <lineage>
        <taxon>Bacteria</taxon>
        <taxon>Pseudomonadati</taxon>
        <taxon>Myxococcota</taxon>
        <taxon>Polyangia</taxon>
        <taxon>Polyangiales</taxon>
        <taxon>Labilitrichaceae</taxon>
        <taxon>Labilithrix</taxon>
    </lineage>
</organism>
<name>A0A0K1PSG8_9BACT</name>
<dbReference type="KEGG" id="llu:AKJ09_03131"/>
<evidence type="ECO:0000256" key="1">
    <source>
        <dbReference type="SAM" id="MobiDB-lite"/>
    </source>
</evidence>
<proteinExistence type="predicted"/>
<protein>
    <submittedName>
        <fullName evidence="2">Uncharacterized protein</fullName>
    </submittedName>
</protein>
<feature type="compositionally biased region" description="Basic residues" evidence="1">
    <location>
        <begin position="7"/>
        <end position="26"/>
    </location>
</feature>
<keyword evidence="3" id="KW-1185">Reference proteome</keyword>
<feature type="region of interest" description="Disordered" evidence="1">
    <location>
        <begin position="1"/>
        <end position="26"/>
    </location>
</feature>
<dbReference type="EMBL" id="CP012333">
    <property type="protein sequence ID" value="AKU96467.1"/>
    <property type="molecule type" value="Genomic_DNA"/>
</dbReference>
<sequence>MLNGCGRRGRCGRRPRTPAHRKGRSIRGRLGCRCSGLGSRRRSRRSRRRFLRGLGPVVVRPDLNRAGSCRQDECDRHQGRRA</sequence>
<reference evidence="2 3" key="1">
    <citation type="submission" date="2015-08" db="EMBL/GenBank/DDBJ databases">
        <authorList>
            <person name="Babu N.S."/>
            <person name="Beckwith C.J."/>
            <person name="Beseler K.G."/>
            <person name="Brison A."/>
            <person name="Carone J.V."/>
            <person name="Caskin T.P."/>
            <person name="Diamond M."/>
            <person name="Durham M.E."/>
            <person name="Foxe J.M."/>
            <person name="Go M."/>
            <person name="Henderson B.A."/>
            <person name="Jones I.B."/>
            <person name="McGettigan J.A."/>
            <person name="Micheletti S.J."/>
            <person name="Nasrallah M.E."/>
            <person name="Ortiz D."/>
            <person name="Piller C.R."/>
            <person name="Privatt S.R."/>
            <person name="Schneider S.L."/>
            <person name="Sharp S."/>
            <person name="Smith T.C."/>
            <person name="Stanton J.D."/>
            <person name="Ullery H.E."/>
            <person name="Wilson R.J."/>
            <person name="Serrano M.G."/>
            <person name="Buck G."/>
            <person name="Lee V."/>
            <person name="Wang Y."/>
            <person name="Carvalho R."/>
            <person name="Voegtly L."/>
            <person name="Shi R."/>
            <person name="Duckworth R."/>
            <person name="Johnson A."/>
            <person name="Loviza R."/>
            <person name="Walstead R."/>
            <person name="Shah Z."/>
            <person name="Kiflezghi M."/>
            <person name="Wade K."/>
            <person name="Ball S.L."/>
            <person name="Bradley K.W."/>
            <person name="Asai D.J."/>
            <person name="Bowman C.A."/>
            <person name="Russell D.A."/>
            <person name="Pope W.H."/>
            <person name="Jacobs-Sera D."/>
            <person name="Hendrix R.W."/>
            <person name="Hatfull G.F."/>
        </authorList>
    </citation>
    <scope>NUCLEOTIDE SEQUENCE [LARGE SCALE GENOMIC DNA]</scope>
    <source>
        <strain evidence="2 3">DSM 27648</strain>
    </source>
</reference>
<accession>A0A0K1PSG8</accession>
<dbReference type="Proteomes" id="UP000064967">
    <property type="component" value="Chromosome"/>
</dbReference>
<dbReference type="AlphaFoldDB" id="A0A0K1PSG8"/>
<evidence type="ECO:0000313" key="2">
    <source>
        <dbReference type="EMBL" id="AKU96467.1"/>
    </source>
</evidence>